<accession>D6WQL9</accession>
<organism evidence="1 2">
    <name type="scientific">Tribolium castaneum</name>
    <name type="common">Red flour beetle</name>
    <dbReference type="NCBI Taxonomy" id="7070"/>
    <lineage>
        <taxon>Eukaryota</taxon>
        <taxon>Metazoa</taxon>
        <taxon>Ecdysozoa</taxon>
        <taxon>Arthropoda</taxon>
        <taxon>Hexapoda</taxon>
        <taxon>Insecta</taxon>
        <taxon>Pterygota</taxon>
        <taxon>Neoptera</taxon>
        <taxon>Endopterygota</taxon>
        <taxon>Coleoptera</taxon>
        <taxon>Polyphaga</taxon>
        <taxon>Cucujiformia</taxon>
        <taxon>Tenebrionidae</taxon>
        <taxon>Tenebrionidae incertae sedis</taxon>
        <taxon>Tribolium</taxon>
    </lineage>
</organism>
<proteinExistence type="predicted"/>
<sequence>MIRVITDGEAEKALRRYRREGTRVPWSVEQRAQCDLRLPEEFSQSVTELRERQAASLLPRYIFQVTYSCLKTHQRPRKFPHQTQNTPIIIRSDLEKSVNRLQLLKDT</sequence>
<keyword evidence="2" id="KW-1185">Reference proteome</keyword>
<dbReference type="AlphaFoldDB" id="D6WQL9"/>
<evidence type="ECO:0000313" key="1">
    <source>
        <dbReference type="EMBL" id="EFA06057.1"/>
    </source>
</evidence>
<reference evidence="1 2" key="1">
    <citation type="journal article" date="2008" name="Nature">
        <title>The genome of the model beetle and pest Tribolium castaneum.</title>
        <authorList>
            <consortium name="Tribolium Genome Sequencing Consortium"/>
            <person name="Richards S."/>
            <person name="Gibbs R.A."/>
            <person name="Weinstock G.M."/>
            <person name="Brown S.J."/>
            <person name="Denell R."/>
            <person name="Beeman R.W."/>
            <person name="Gibbs R."/>
            <person name="Beeman R.W."/>
            <person name="Brown S.J."/>
            <person name="Bucher G."/>
            <person name="Friedrich M."/>
            <person name="Grimmelikhuijzen C.J."/>
            <person name="Klingler M."/>
            <person name="Lorenzen M."/>
            <person name="Richards S."/>
            <person name="Roth S."/>
            <person name="Schroder R."/>
            <person name="Tautz D."/>
            <person name="Zdobnov E.M."/>
            <person name="Muzny D."/>
            <person name="Gibbs R.A."/>
            <person name="Weinstock G.M."/>
            <person name="Attaway T."/>
            <person name="Bell S."/>
            <person name="Buhay C.J."/>
            <person name="Chandrabose M.N."/>
            <person name="Chavez D."/>
            <person name="Clerk-Blankenburg K.P."/>
            <person name="Cree A."/>
            <person name="Dao M."/>
            <person name="Davis C."/>
            <person name="Chacko J."/>
            <person name="Dinh H."/>
            <person name="Dugan-Rocha S."/>
            <person name="Fowler G."/>
            <person name="Garner T.T."/>
            <person name="Garnes J."/>
            <person name="Gnirke A."/>
            <person name="Hawes A."/>
            <person name="Hernandez J."/>
            <person name="Hines S."/>
            <person name="Holder M."/>
            <person name="Hume J."/>
            <person name="Jhangiani S.N."/>
            <person name="Joshi V."/>
            <person name="Khan Z.M."/>
            <person name="Jackson L."/>
            <person name="Kovar C."/>
            <person name="Kowis A."/>
            <person name="Lee S."/>
            <person name="Lewis L.R."/>
            <person name="Margolis J."/>
            <person name="Morgan M."/>
            <person name="Nazareth L.V."/>
            <person name="Nguyen N."/>
            <person name="Okwuonu G."/>
            <person name="Parker D."/>
            <person name="Richards S."/>
            <person name="Ruiz S.J."/>
            <person name="Santibanez J."/>
            <person name="Savard J."/>
            <person name="Scherer S.E."/>
            <person name="Schneider B."/>
            <person name="Sodergren E."/>
            <person name="Tautz D."/>
            <person name="Vattahil S."/>
            <person name="Villasana D."/>
            <person name="White C.S."/>
            <person name="Wright R."/>
            <person name="Park Y."/>
            <person name="Beeman R.W."/>
            <person name="Lord J."/>
            <person name="Oppert B."/>
            <person name="Lorenzen M."/>
            <person name="Brown S."/>
            <person name="Wang L."/>
            <person name="Savard J."/>
            <person name="Tautz D."/>
            <person name="Richards S."/>
            <person name="Weinstock G."/>
            <person name="Gibbs R.A."/>
            <person name="Liu Y."/>
            <person name="Worley K."/>
            <person name="Weinstock G."/>
            <person name="Elsik C.G."/>
            <person name="Reese J.T."/>
            <person name="Elhaik E."/>
            <person name="Landan G."/>
            <person name="Graur D."/>
            <person name="Arensburger P."/>
            <person name="Atkinson P."/>
            <person name="Beeman R.W."/>
            <person name="Beidler J."/>
            <person name="Brown S.J."/>
            <person name="Demuth J.P."/>
            <person name="Drury D.W."/>
            <person name="Du Y.Z."/>
            <person name="Fujiwara H."/>
            <person name="Lorenzen M."/>
            <person name="Maselli V."/>
            <person name="Osanai M."/>
            <person name="Park Y."/>
            <person name="Robertson H.M."/>
            <person name="Tu Z."/>
            <person name="Wang J.J."/>
            <person name="Wang S."/>
            <person name="Richards S."/>
            <person name="Song H."/>
            <person name="Zhang L."/>
            <person name="Sodergren E."/>
            <person name="Werner D."/>
            <person name="Stanke M."/>
            <person name="Morgenstern B."/>
            <person name="Solovyev V."/>
            <person name="Kosarev P."/>
            <person name="Brown G."/>
            <person name="Chen H.C."/>
            <person name="Ermolaeva O."/>
            <person name="Hlavina W."/>
            <person name="Kapustin Y."/>
            <person name="Kiryutin B."/>
            <person name="Kitts P."/>
            <person name="Maglott D."/>
            <person name="Pruitt K."/>
            <person name="Sapojnikov V."/>
            <person name="Souvorov A."/>
            <person name="Mackey A.J."/>
            <person name="Waterhouse R.M."/>
            <person name="Wyder S."/>
            <person name="Zdobnov E.M."/>
            <person name="Zdobnov E.M."/>
            <person name="Wyder S."/>
            <person name="Kriventseva E.V."/>
            <person name="Kadowaki T."/>
            <person name="Bork P."/>
            <person name="Aranda M."/>
            <person name="Bao R."/>
            <person name="Beermann A."/>
            <person name="Berns N."/>
            <person name="Bolognesi R."/>
            <person name="Bonneton F."/>
            <person name="Bopp D."/>
            <person name="Brown S.J."/>
            <person name="Bucher G."/>
            <person name="Butts T."/>
            <person name="Chaumot A."/>
            <person name="Denell R.E."/>
            <person name="Ferrier D.E."/>
            <person name="Friedrich M."/>
            <person name="Gordon C.M."/>
            <person name="Jindra M."/>
            <person name="Klingler M."/>
            <person name="Lan Q."/>
            <person name="Lattorff H.M."/>
            <person name="Laudet V."/>
            <person name="von Levetsow C."/>
            <person name="Liu Z."/>
            <person name="Lutz R."/>
            <person name="Lynch J.A."/>
            <person name="da Fonseca R.N."/>
            <person name="Posnien N."/>
            <person name="Reuter R."/>
            <person name="Roth S."/>
            <person name="Savard J."/>
            <person name="Schinko J.B."/>
            <person name="Schmitt C."/>
            <person name="Schoppmeier M."/>
            <person name="Schroder R."/>
            <person name="Shippy T.D."/>
            <person name="Simonnet F."/>
            <person name="Marques-Souza H."/>
            <person name="Tautz D."/>
            <person name="Tomoyasu Y."/>
            <person name="Trauner J."/>
            <person name="Van der Zee M."/>
            <person name="Vervoort M."/>
            <person name="Wittkopp N."/>
            <person name="Wimmer E.A."/>
            <person name="Yang X."/>
            <person name="Jones A.K."/>
            <person name="Sattelle D.B."/>
            <person name="Ebert P.R."/>
            <person name="Nelson D."/>
            <person name="Scott J.G."/>
            <person name="Beeman R.W."/>
            <person name="Muthukrishnan S."/>
            <person name="Kramer K.J."/>
            <person name="Arakane Y."/>
            <person name="Beeman R.W."/>
            <person name="Zhu Q."/>
            <person name="Hogenkamp D."/>
            <person name="Dixit R."/>
            <person name="Oppert B."/>
            <person name="Jiang H."/>
            <person name="Zou Z."/>
            <person name="Marshall J."/>
            <person name="Elpidina E."/>
            <person name="Vinokurov K."/>
            <person name="Oppert C."/>
            <person name="Zou Z."/>
            <person name="Evans J."/>
            <person name="Lu Z."/>
            <person name="Zhao P."/>
            <person name="Sumathipala N."/>
            <person name="Altincicek B."/>
            <person name="Vilcinskas A."/>
            <person name="Williams M."/>
            <person name="Hultmark D."/>
            <person name="Hetru C."/>
            <person name="Jiang H."/>
            <person name="Grimmelikhuijzen C.J."/>
            <person name="Hauser F."/>
            <person name="Cazzamali G."/>
            <person name="Williamson M."/>
            <person name="Park Y."/>
            <person name="Li B."/>
            <person name="Tanaka Y."/>
            <person name="Predel R."/>
            <person name="Neupert S."/>
            <person name="Schachtner J."/>
            <person name="Verleyen P."/>
            <person name="Raible F."/>
            <person name="Bork P."/>
            <person name="Friedrich M."/>
            <person name="Walden K.K."/>
            <person name="Robertson H.M."/>
            <person name="Angeli S."/>
            <person name="Foret S."/>
            <person name="Bucher G."/>
            <person name="Schuetz S."/>
            <person name="Maleszka R."/>
            <person name="Wimmer E.A."/>
            <person name="Beeman R.W."/>
            <person name="Lorenzen M."/>
            <person name="Tomoyasu Y."/>
            <person name="Miller S.C."/>
            <person name="Grossmann D."/>
            <person name="Bucher G."/>
        </authorList>
    </citation>
    <scope>NUCLEOTIDE SEQUENCE [LARGE SCALE GENOMIC DNA]</scope>
    <source>
        <strain evidence="1 2">Georgia GA2</strain>
    </source>
</reference>
<name>D6WQL9_TRICA</name>
<protein>
    <submittedName>
        <fullName evidence="1">Uncharacterized protein</fullName>
    </submittedName>
</protein>
<evidence type="ECO:0000313" key="2">
    <source>
        <dbReference type="Proteomes" id="UP000007266"/>
    </source>
</evidence>
<reference evidence="1 2" key="2">
    <citation type="journal article" date="2010" name="Nucleic Acids Res.">
        <title>BeetleBase in 2010: revisions to provide comprehensive genomic information for Tribolium castaneum.</title>
        <authorList>
            <person name="Kim H.S."/>
            <person name="Murphy T."/>
            <person name="Xia J."/>
            <person name="Caragea D."/>
            <person name="Park Y."/>
            <person name="Beeman R.W."/>
            <person name="Lorenzen M.D."/>
            <person name="Butcher S."/>
            <person name="Manak J.R."/>
            <person name="Brown S.J."/>
        </authorList>
    </citation>
    <scope>GENOME REANNOTATION</scope>
    <source>
        <strain evidence="1 2">Georgia GA2</strain>
    </source>
</reference>
<dbReference type="Proteomes" id="UP000007266">
    <property type="component" value="Linkage group 7"/>
</dbReference>
<dbReference type="EMBL" id="KQ971354">
    <property type="protein sequence ID" value="EFA06057.1"/>
    <property type="molecule type" value="Genomic_DNA"/>
</dbReference>
<dbReference type="HOGENOM" id="CLU_2213270_0_0_1"/>
<dbReference type="InParanoid" id="D6WQL9"/>
<gene>
    <name evidence="1" type="primary">GLEAN_08892</name>
    <name evidence="1" type="ORF">TcasGA2_TC008892</name>
</gene>